<dbReference type="InterPro" id="IPR044666">
    <property type="entry name" value="Cyclophilin_A-like"/>
</dbReference>
<evidence type="ECO:0000256" key="2">
    <source>
        <dbReference type="SAM" id="MobiDB-lite"/>
    </source>
</evidence>
<gene>
    <name evidence="4" type="ORF">GCM10023353_36720</name>
</gene>
<evidence type="ECO:0000313" key="4">
    <source>
        <dbReference type="EMBL" id="GAA4824323.1"/>
    </source>
</evidence>
<dbReference type="InterPro" id="IPR002130">
    <property type="entry name" value="Cyclophilin-type_PPIase_dom"/>
</dbReference>
<dbReference type="SUPFAM" id="SSF50891">
    <property type="entry name" value="Cyclophilin-like"/>
    <property type="match status" value="1"/>
</dbReference>
<organism evidence="4 5">
    <name type="scientific">Tomitella cavernea</name>
    <dbReference type="NCBI Taxonomy" id="1387982"/>
    <lineage>
        <taxon>Bacteria</taxon>
        <taxon>Bacillati</taxon>
        <taxon>Actinomycetota</taxon>
        <taxon>Actinomycetes</taxon>
        <taxon>Mycobacteriales</taxon>
        <taxon>Tomitella</taxon>
    </lineage>
</organism>
<dbReference type="PANTHER" id="PTHR45625:SF3">
    <property type="entry name" value="PEPTIDYL-PROLYL CIS-TRANS ISOMERASE B-RELATED"/>
    <property type="match status" value="1"/>
</dbReference>
<feature type="region of interest" description="Disordered" evidence="2">
    <location>
        <begin position="13"/>
        <end position="47"/>
    </location>
</feature>
<evidence type="ECO:0000259" key="3">
    <source>
        <dbReference type="PROSITE" id="PS50072"/>
    </source>
</evidence>
<dbReference type="PROSITE" id="PS50072">
    <property type="entry name" value="CSA_PPIASE_2"/>
    <property type="match status" value="1"/>
</dbReference>
<feature type="compositionally biased region" description="Low complexity" evidence="2">
    <location>
        <begin position="20"/>
        <end position="36"/>
    </location>
</feature>
<proteinExistence type="predicted"/>
<evidence type="ECO:0000256" key="1">
    <source>
        <dbReference type="ARBA" id="ARBA00002388"/>
    </source>
</evidence>
<dbReference type="PANTHER" id="PTHR45625">
    <property type="entry name" value="PEPTIDYL-PROLYL CIS-TRANS ISOMERASE-RELATED"/>
    <property type="match status" value="1"/>
</dbReference>
<dbReference type="EMBL" id="BAABKQ010000001">
    <property type="protein sequence ID" value="GAA4824323.1"/>
    <property type="molecule type" value="Genomic_DNA"/>
</dbReference>
<reference evidence="5" key="1">
    <citation type="journal article" date="2019" name="Int. J. Syst. Evol. Microbiol.">
        <title>The Global Catalogue of Microorganisms (GCM) 10K type strain sequencing project: providing services to taxonomists for standard genome sequencing and annotation.</title>
        <authorList>
            <consortium name="The Broad Institute Genomics Platform"/>
            <consortium name="The Broad Institute Genome Sequencing Center for Infectious Disease"/>
            <person name="Wu L."/>
            <person name="Ma J."/>
        </authorList>
    </citation>
    <scope>NUCLEOTIDE SEQUENCE [LARGE SCALE GENOMIC DNA]</scope>
    <source>
        <strain evidence="5">JCM 18542</strain>
    </source>
</reference>
<evidence type="ECO:0000313" key="5">
    <source>
        <dbReference type="Proteomes" id="UP001500839"/>
    </source>
</evidence>
<feature type="region of interest" description="Disordered" evidence="2">
    <location>
        <begin position="56"/>
        <end position="75"/>
    </location>
</feature>
<accession>A0ABP9D7H9</accession>
<keyword evidence="5" id="KW-1185">Reference proteome</keyword>
<comment type="caution">
    <text evidence="4">The sequence shown here is derived from an EMBL/GenBank/DDBJ whole genome shotgun (WGS) entry which is preliminary data.</text>
</comment>
<protein>
    <recommendedName>
        <fullName evidence="3">PPIase cyclophilin-type domain-containing protein</fullName>
    </recommendedName>
</protein>
<dbReference type="Proteomes" id="UP001500839">
    <property type="component" value="Unassembled WGS sequence"/>
</dbReference>
<dbReference type="Pfam" id="PF00160">
    <property type="entry name" value="Pro_isomerase"/>
    <property type="match status" value="1"/>
</dbReference>
<name>A0ABP9D7H9_9ACTN</name>
<comment type="function">
    <text evidence="1">PPIases accelerate the folding of proteins. It catalyzes the cis-trans isomerization of proline imidic peptide bonds in oligopeptides.</text>
</comment>
<feature type="domain" description="PPIase cyclophilin-type" evidence="3">
    <location>
        <begin position="80"/>
        <end position="240"/>
    </location>
</feature>
<dbReference type="Gene3D" id="2.40.100.10">
    <property type="entry name" value="Cyclophilin-like"/>
    <property type="match status" value="1"/>
</dbReference>
<sequence>MSAAGLVLAGCGSSDGSSDAAAATTATGAAGTTAATTPPPTTEAGLCDFTASPQAAARNVHPPKDSNPPTTGTVPLTLATSVGTIGLTLDRAQAPCTVESMVSLAQQDYFDDTPCHRLTDQGIYVLQCGDPTGTGRGGPGYTIPDEFPQNLAPAEGMGPGTVVYPRGSIAMANTGRAHSGGSQFFLVYKDSPLPPEYTVFGTIDEAGLAVLDKVAAAGTEPGPGGMTAPTMEVQITDATVG</sequence>
<dbReference type="InterPro" id="IPR029000">
    <property type="entry name" value="Cyclophilin-like_dom_sf"/>
</dbReference>